<keyword evidence="1 2" id="KW-0443">Lipid metabolism</keyword>
<proteinExistence type="predicted"/>
<feature type="active site" description="Proton acceptor" evidence="2">
    <location>
        <position position="196"/>
    </location>
</feature>
<dbReference type="InterPro" id="IPR002641">
    <property type="entry name" value="PNPLA_dom"/>
</dbReference>
<evidence type="ECO:0000256" key="1">
    <source>
        <dbReference type="ARBA" id="ARBA00023098"/>
    </source>
</evidence>
<keyword evidence="2" id="KW-0442">Lipid degradation</keyword>
<dbReference type="SUPFAM" id="SSF52151">
    <property type="entry name" value="FabD/lysophospholipase-like"/>
    <property type="match status" value="1"/>
</dbReference>
<name>A0ABW6PI71_9NOCA</name>
<feature type="domain" description="PNPLA" evidence="3">
    <location>
        <begin position="6"/>
        <end position="209"/>
    </location>
</feature>
<keyword evidence="5" id="KW-1185">Reference proteome</keyword>
<comment type="caution">
    <text evidence="2">Lacks conserved residue(s) required for the propagation of feature annotation.</text>
</comment>
<dbReference type="EMBL" id="JBIAMX010000002">
    <property type="protein sequence ID" value="MFF0542045.1"/>
    <property type="molecule type" value="Genomic_DNA"/>
</dbReference>
<evidence type="ECO:0000313" key="4">
    <source>
        <dbReference type="EMBL" id="MFF0542045.1"/>
    </source>
</evidence>
<sequence>MRRGLLLGCGGTVGGAWQIGALAAIERALDWDPRTAEVIVGTSAGATAAAMLGAGVPVGELVAAQRGSADARDSVRRFCTAPPSPVPAVPFGAPSLRLSLSGVRERHVLPALAGLLPAGRTDPGFLDDLVDDLVPRGEWAPRPGIWVVGTSLVTGQRARFGAPGAPRASLRDAVRASWAIPGWYPPVVIDGEPFVDGGVRSTASADAVAGLGLDEAIVVVPMASGARVPGVGGLVEGLMRRAMTGVLDAELAALEAAGTRVILVQPGAAELAAMGPNFMDPRRRTAALDVAIGHVGRRLGGRNATRP</sequence>
<evidence type="ECO:0000256" key="2">
    <source>
        <dbReference type="PROSITE-ProRule" id="PRU01161"/>
    </source>
</evidence>
<keyword evidence="2" id="KW-0378">Hydrolase</keyword>
<feature type="short sequence motif" description="DGA/G" evidence="2">
    <location>
        <begin position="196"/>
        <end position="198"/>
    </location>
</feature>
<reference evidence="4 5" key="1">
    <citation type="submission" date="2024-10" db="EMBL/GenBank/DDBJ databases">
        <title>The Natural Products Discovery Center: Release of the First 8490 Sequenced Strains for Exploring Actinobacteria Biosynthetic Diversity.</title>
        <authorList>
            <person name="Kalkreuter E."/>
            <person name="Kautsar S.A."/>
            <person name="Yang D."/>
            <person name="Bader C.D."/>
            <person name="Teijaro C.N."/>
            <person name="Fluegel L."/>
            <person name="Davis C.M."/>
            <person name="Simpson J.R."/>
            <person name="Lauterbach L."/>
            <person name="Steele A.D."/>
            <person name="Gui C."/>
            <person name="Meng S."/>
            <person name="Li G."/>
            <person name="Viehrig K."/>
            <person name="Ye F."/>
            <person name="Su P."/>
            <person name="Kiefer A.F."/>
            <person name="Nichols A."/>
            <person name="Cepeda A.J."/>
            <person name="Yan W."/>
            <person name="Fan B."/>
            <person name="Jiang Y."/>
            <person name="Adhikari A."/>
            <person name="Zheng C.-J."/>
            <person name="Schuster L."/>
            <person name="Cowan T.M."/>
            <person name="Smanski M.J."/>
            <person name="Chevrette M.G."/>
            <person name="De Carvalho L.P.S."/>
            <person name="Shen B."/>
        </authorList>
    </citation>
    <scope>NUCLEOTIDE SEQUENCE [LARGE SCALE GENOMIC DNA]</scope>
    <source>
        <strain evidence="4 5">NPDC004045</strain>
    </source>
</reference>
<organism evidence="4 5">
    <name type="scientific">Nocardia thailandica</name>
    <dbReference type="NCBI Taxonomy" id="257275"/>
    <lineage>
        <taxon>Bacteria</taxon>
        <taxon>Bacillati</taxon>
        <taxon>Actinomycetota</taxon>
        <taxon>Actinomycetes</taxon>
        <taxon>Mycobacteriales</taxon>
        <taxon>Nocardiaceae</taxon>
        <taxon>Nocardia</taxon>
    </lineage>
</organism>
<accession>A0ABW6PI71</accession>
<feature type="active site" description="Nucleophile" evidence="2">
    <location>
        <position position="43"/>
    </location>
</feature>
<feature type="short sequence motif" description="GXSXG" evidence="2">
    <location>
        <begin position="41"/>
        <end position="45"/>
    </location>
</feature>
<comment type="caution">
    <text evidence="4">The sequence shown here is derived from an EMBL/GenBank/DDBJ whole genome shotgun (WGS) entry which is preliminary data.</text>
</comment>
<evidence type="ECO:0000259" key="3">
    <source>
        <dbReference type="PROSITE" id="PS51635"/>
    </source>
</evidence>
<gene>
    <name evidence="4" type="ORF">ACFYTF_04340</name>
</gene>
<dbReference type="RefSeq" id="WP_387699070.1">
    <property type="nucleotide sequence ID" value="NZ_JBIAMX010000002.1"/>
</dbReference>
<dbReference type="Proteomes" id="UP001601444">
    <property type="component" value="Unassembled WGS sequence"/>
</dbReference>
<dbReference type="PROSITE" id="PS51635">
    <property type="entry name" value="PNPLA"/>
    <property type="match status" value="1"/>
</dbReference>
<evidence type="ECO:0000313" key="5">
    <source>
        <dbReference type="Proteomes" id="UP001601444"/>
    </source>
</evidence>
<protein>
    <submittedName>
        <fullName evidence="4">Patatin-like phospholipase family protein</fullName>
    </submittedName>
</protein>
<dbReference type="InterPro" id="IPR016035">
    <property type="entry name" value="Acyl_Trfase/lysoPLipase"/>
</dbReference>
<dbReference type="Pfam" id="PF01734">
    <property type="entry name" value="Patatin"/>
    <property type="match status" value="1"/>
</dbReference>
<dbReference type="Gene3D" id="3.40.1090.10">
    <property type="entry name" value="Cytosolic phospholipase A2 catalytic domain"/>
    <property type="match status" value="2"/>
</dbReference>